<protein>
    <submittedName>
        <fullName evidence="2">Uncharacterized protein</fullName>
    </submittedName>
</protein>
<evidence type="ECO:0000313" key="3">
    <source>
        <dbReference type="Proteomes" id="UP001239215"/>
    </source>
</evidence>
<reference evidence="2" key="1">
    <citation type="submission" date="2023-07" db="EMBL/GenBank/DDBJ databases">
        <title>Functional and genomic diversity of the sorghum phyllosphere microbiome.</title>
        <authorList>
            <person name="Shade A."/>
        </authorList>
    </citation>
    <scope>NUCLEOTIDE SEQUENCE</scope>
    <source>
        <strain evidence="2">SORGH_AS_1067</strain>
    </source>
</reference>
<keyword evidence="1" id="KW-1133">Transmembrane helix</keyword>
<accession>A0AAJ1TXN2</accession>
<proteinExistence type="predicted"/>
<evidence type="ECO:0000256" key="1">
    <source>
        <dbReference type="SAM" id="Phobius"/>
    </source>
</evidence>
<comment type="caution">
    <text evidence="2">The sequence shown here is derived from an EMBL/GenBank/DDBJ whole genome shotgun (WGS) entry which is preliminary data.</text>
</comment>
<name>A0AAJ1TXN2_9ACTN</name>
<keyword evidence="1" id="KW-0812">Transmembrane</keyword>
<feature type="transmembrane region" description="Helical" evidence="1">
    <location>
        <begin position="42"/>
        <end position="62"/>
    </location>
</feature>
<dbReference type="Proteomes" id="UP001239215">
    <property type="component" value="Unassembled WGS sequence"/>
</dbReference>
<gene>
    <name evidence="2" type="ORF">QE405_001179</name>
</gene>
<sequence length="63" mass="6494">MSVAMASAVCFTVGTALHLTVSVVDRSGRDVESRVVLSVLDWFVPMGWAALLVGSVCAVLAAA</sequence>
<dbReference type="AlphaFoldDB" id="A0AAJ1TXN2"/>
<evidence type="ECO:0000313" key="2">
    <source>
        <dbReference type="EMBL" id="MDQ1103895.1"/>
    </source>
</evidence>
<dbReference type="EMBL" id="JAUTAN010000001">
    <property type="protein sequence ID" value="MDQ1103895.1"/>
    <property type="molecule type" value="Genomic_DNA"/>
</dbReference>
<organism evidence="2 3">
    <name type="scientific">Nocardioides zeae</name>
    <dbReference type="NCBI Taxonomy" id="1457234"/>
    <lineage>
        <taxon>Bacteria</taxon>
        <taxon>Bacillati</taxon>
        <taxon>Actinomycetota</taxon>
        <taxon>Actinomycetes</taxon>
        <taxon>Propionibacteriales</taxon>
        <taxon>Nocardioidaceae</taxon>
        <taxon>Nocardioides</taxon>
    </lineage>
</organism>
<keyword evidence="1" id="KW-0472">Membrane</keyword>